<dbReference type="SUPFAM" id="SSF51556">
    <property type="entry name" value="Metallo-dependent hydrolases"/>
    <property type="match status" value="1"/>
</dbReference>
<evidence type="ECO:0000256" key="4">
    <source>
        <dbReference type="PIRSR" id="PIRSR005902-1"/>
    </source>
</evidence>
<feature type="binding site" evidence="4">
    <location>
        <position position="8"/>
    </location>
    <ligand>
        <name>a divalent metal cation</name>
        <dbReference type="ChEBI" id="CHEBI:60240"/>
        <label>1</label>
    </ligand>
</feature>
<dbReference type="PIRSF" id="PIRSF005902">
    <property type="entry name" value="DNase_TatD"/>
    <property type="match status" value="1"/>
</dbReference>
<evidence type="ECO:0000256" key="2">
    <source>
        <dbReference type="ARBA" id="ARBA00022723"/>
    </source>
</evidence>
<feature type="binding site" evidence="4">
    <location>
        <position position="89"/>
    </location>
    <ligand>
        <name>a divalent metal cation</name>
        <dbReference type="ChEBI" id="CHEBI:60240"/>
        <label>1</label>
    </ligand>
</feature>
<evidence type="ECO:0000256" key="3">
    <source>
        <dbReference type="ARBA" id="ARBA00022801"/>
    </source>
</evidence>
<evidence type="ECO:0000256" key="1">
    <source>
        <dbReference type="ARBA" id="ARBA00009275"/>
    </source>
</evidence>
<dbReference type="InterPro" id="IPR015991">
    <property type="entry name" value="TatD/YcfH-like"/>
</dbReference>
<dbReference type="Pfam" id="PF01026">
    <property type="entry name" value="TatD_DNase"/>
    <property type="match status" value="1"/>
</dbReference>
<evidence type="ECO:0000313" key="5">
    <source>
        <dbReference type="EMBL" id="HFX13888.1"/>
    </source>
</evidence>
<feature type="binding site" evidence="4">
    <location>
        <position position="200"/>
    </location>
    <ligand>
        <name>a divalent metal cation</name>
        <dbReference type="ChEBI" id="CHEBI:60240"/>
        <label>1</label>
    </ligand>
</feature>
<keyword evidence="2 4" id="KW-0479">Metal-binding</keyword>
<dbReference type="PANTHER" id="PTHR46124:SF2">
    <property type="entry name" value="D-AMINOACYL-TRNA DEACYLASE"/>
    <property type="match status" value="1"/>
</dbReference>
<comment type="similarity">
    <text evidence="1">Belongs to the metallo-dependent hydrolases superfamily. TatD-type hydrolase family.</text>
</comment>
<dbReference type="GO" id="GO:0046872">
    <property type="term" value="F:metal ion binding"/>
    <property type="evidence" value="ECO:0007669"/>
    <property type="project" value="UniProtKB-KW"/>
</dbReference>
<feature type="binding site" evidence="4">
    <location>
        <position position="150"/>
    </location>
    <ligand>
        <name>a divalent metal cation</name>
        <dbReference type="ChEBI" id="CHEBI:60240"/>
        <label>2</label>
    </ligand>
</feature>
<sequence>MWIDTHVHLNDKRLYASWEEIVNRAKEKEVNKFFVVGYDIESSRIAVELSVDDDIYAIIGLHPHESDKFEFNKKEWDKLLKSKVIAIGEIGLDYYKLYSSKDSQKQVFIQFIQYAKENKLPIVIHSREAWKDLINIMKAERVWDVGGIMHSFSGSYEIAKIIADWNFLFSFSGPITYPNANNLREVLKKLPLDLIAIETDAPYLPPQSIRGKINEPAYLPEIAQKISEIKKIDLITLSDIIKKNLKRIFKNINI</sequence>
<feature type="binding site" evidence="4">
    <location>
        <position position="125"/>
    </location>
    <ligand>
        <name>a divalent metal cation</name>
        <dbReference type="ChEBI" id="CHEBI:60240"/>
        <label>2</label>
    </ligand>
</feature>
<comment type="caution">
    <text evidence="5">The sequence shown here is derived from an EMBL/GenBank/DDBJ whole genome shotgun (WGS) entry which is preliminary data.</text>
</comment>
<dbReference type="GO" id="GO:0004536">
    <property type="term" value="F:DNA nuclease activity"/>
    <property type="evidence" value="ECO:0007669"/>
    <property type="project" value="InterPro"/>
</dbReference>
<dbReference type="EMBL" id="DTIN01000025">
    <property type="protein sequence ID" value="HFX13888.1"/>
    <property type="molecule type" value="Genomic_DNA"/>
</dbReference>
<proteinExistence type="inferred from homology"/>
<feature type="binding site" evidence="4">
    <location>
        <position position="6"/>
    </location>
    <ligand>
        <name>a divalent metal cation</name>
        <dbReference type="ChEBI" id="CHEBI:60240"/>
        <label>1</label>
    </ligand>
</feature>
<reference evidence="5" key="1">
    <citation type="journal article" date="2020" name="mSystems">
        <title>Genome- and Community-Level Interaction Insights into Carbon Utilization and Element Cycling Functions of Hydrothermarchaeota in Hydrothermal Sediment.</title>
        <authorList>
            <person name="Zhou Z."/>
            <person name="Liu Y."/>
            <person name="Xu W."/>
            <person name="Pan J."/>
            <person name="Luo Z.H."/>
            <person name="Li M."/>
        </authorList>
    </citation>
    <scope>NUCLEOTIDE SEQUENCE [LARGE SCALE GENOMIC DNA]</scope>
    <source>
        <strain evidence="5">SpSt-81</strain>
    </source>
</reference>
<protein>
    <submittedName>
        <fullName evidence="5">TatD family deoxyribonuclease</fullName>
    </submittedName>
</protein>
<dbReference type="Gene3D" id="3.20.20.140">
    <property type="entry name" value="Metal-dependent hydrolases"/>
    <property type="match status" value="1"/>
</dbReference>
<name>A0A7C3MIF3_DICTH</name>
<dbReference type="InterPro" id="IPR001130">
    <property type="entry name" value="TatD-like"/>
</dbReference>
<dbReference type="AlphaFoldDB" id="A0A7C3MIF3"/>
<dbReference type="GO" id="GO:0016788">
    <property type="term" value="F:hydrolase activity, acting on ester bonds"/>
    <property type="evidence" value="ECO:0007669"/>
    <property type="project" value="InterPro"/>
</dbReference>
<organism evidence="5">
    <name type="scientific">Dictyoglomus thermophilum</name>
    <dbReference type="NCBI Taxonomy" id="14"/>
    <lineage>
        <taxon>Bacteria</taxon>
        <taxon>Pseudomonadati</taxon>
        <taxon>Dictyoglomota</taxon>
        <taxon>Dictyoglomia</taxon>
        <taxon>Dictyoglomales</taxon>
        <taxon>Dictyoglomaceae</taxon>
        <taxon>Dictyoglomus</taxon>
    </lineage>
</organism>
<accession>A0A7C3MIF3</accession>
<keyword evidence="3" id="KW-0378">Hydrolase</keyword>
<dbReference type="FunFam" id="3.20.20.140:FF:000005">
    <property type="entry name" value="TatD family hydrolase"/>
    <property type="match status" value="1"/>
</dbReference>
<dbReference type="PANTHER" id="PTHR46124">
    <property type="entry name" value="D-AMINOACYL-TRNA DEACYLASE"/>
    <property type="match status" value="1"/>
</dbReference>
<dbReference type="CDD" id="cd01310">
    <property type="entry name" value="TatD_DNAse"/>
    <property type="match status" value="1"/>
</dbReference>
<gene>
    <name evidence="5" type="ORF">ENW00_07060</name>
</gene>
<dbReference type="GO" id="GO:0005829">
    <property type="term" value="C:cytosol"/>
    <property type="evidence" value="ECO:0007669"/>
    <property type="project" value="TreeGrafter"/>
</dbReference>
<dbReference type="InterPro" id="IPR032466">
    <property type="entry name" value="Metal_Hydrolase"/>
</dbReference>
<dbReference type="NCBIfam" id="TIGR00010">
    <property type="entry name" value="YchF/TatD family DNA exonuclease"/>
    <property type="match status" value="1"/>
</dbReference>